<dbReference type="AlphaFoldDB" id="A0A451CZE8"/>
<keyword evidence="2 6" id="KW-0808">Transferase</keyword>
<dbReference type="Gene3D" id="3.40.1190.20">
    <property type="match status" value="1"/>
</dbReference>
<dbReference type="PANTHER" id="PTHR46566:SF5">
    <property type="entry name" value="1-PHOSPHOFRUCTOKINASE"/>
    <property type="match status" value="1"/>
</dbReference>
<dbReference type="InterPro" id="IPR022463">
    <property type="entry name" value="1-PFruKinase"/>
</dbReference>
<dbReference type="CDD" id="cd01164">
    <property type="entry name" value="FruK_PfkB_like"/>
    <property type="match status" value="1"/>
</dbReference>
<dbReference type="NCBIfam" id="TIGR03168">
    <property type="entry name" value="1-PFK"/>
    <property type="match status" value="1"/>
</dbReference>
<dbReference type="PANTHER" id="PTHR46566">
    <property type="entry name" value="1-PHOSPHOFRUCTOKINASE-RELATED"/>
    <property type="match status" value="1"/>
</dbReference>
<protein>
    <recommendedName>
        <fullName evidence="6">Phosphofructokinase</fullName>
    </recommendedName>
</protein>
<comment type="similarity">
    <text evidence="1 6">Belongs to the carbohydrate kinase PfkB family.</text>
</comment>
<keyword evidence="4 8" id="KW-0418">Kinase</keyword>
<dbReference type="PIRSF" id="PIRSF000535">
    <property type="entry name" value="1PFK/6PFK/LacC"/>
    <property type="match status" value="1"/>
</dbReference>
<reference evidence="8 9" key="1">
    <citation type="submission" date="2019-02" db="EMBL/GenBank/DDBJ databases">
        <authorList>
            <person name="Manzano-Marin A."/>
            <person name="Manzano-Marin A."/>
        </authorList>
    </citation>
    <scope>NUCLEOTIDE SEQUENCE [LARGE SCALE GENOMIC DNA]</scope>
    <source>
        <strain evidence="8 9">ErCicurtihirsuta</strain>
    </source>
</reference>
<dbReference type="GO" id="GO:0016052">
    <property type="term" value="P:carbohydrate catabolic process"/>
    <property type="evidence" value="ECO:0007669"/>
    <property type="project" value="UniProtKB-ARBA"/>
</dbReference>
<keyword evidence="5" id="KW-0067">ATP-binding</keyword>
<dbReference type="Proteomes" id="UP000294364">
    <property type="component" value="Chromosome"/>
</dbReference>
<dbReference type="GO" id="GO:0044281">
    <property type="term" value="P:small molecule metabolic process"/>
    <property type="evidence" value="ECO:0007669"/>
    <property type="project" value="UniProtKB-ARBA"/>
</dbReference>
<gene>
    <name evidence="8" type="primary">fruK</name>
    <name evidence="8" type="ORF">ERCICURT3053_366</name>
</gene>
<keyword evidence="3" id="KW-0547">Nucleotide-binding</keyword>
<dbReference type="InterPro" id="IPR011611">
    <property type="entry name" value="PfkB_dom"/>
</dbReference>
<evidence type="ECO:0000256" key="2">
    <source>
        <dbReference type="ARBA" id="ARBA00022679"/>
    </source>
</evidence>
<feature type="domain" description="Carbohydrate kinase PfkB" evidence="7">
    <location>
        <begin position="14"/>
        <end position="294"/>
    </location>
</feature>
<dbReference type="EMBL" id="LR217698">
    <property type="protein sequence ID" value="VFP78732.1"/>
    <property type="molecule type" value="Genomic_DNA"/>
</dbReference>
<dbReference type="GO" id="GO:0008662">
    <property type="term" value="F:1-phosphofructokinase activity"/>
    <property type="evidence" value="ECO:0007669"/>
    <property type="project" value="InterPro"/>
</dbReference>
<evidence type="ECO:0000256" key="3">
    <source>
        <dbReference type="ARBA" id="ARBA00022741"/>
    </source>
</evidence>
<evidence type="ECO:0000256" key="5">
    <source>
        <dbReference type="ARBA" id="ARBA00022840"/>
    </source>
</evidence>
<evidence type="ECO:0000313" key="9">
    <source>
        <dbReference type="Proteomes" id="UP000294364"/>
    </source>
</evidence>
<dbReference type="OrthoDB" id="9801219at2"/>
<dbReference type="NCBIfam" id="TIGR03828">
    <property type="entry name" value="pfkB"/>
    <property type="match status" value="1"/>
</dbReference>
<evidence type="ECO:0000259" key="7">
    <source>
        <dbReference type="Pfam" id="PF00294"/>
    </source>
</evidence>
<evidence type="ECO:0000256" key="1">
    <source>
        <dbReference type="ARBA" id="ARBA00010688"/>
    </source>
</evidence>
<dbReference type="Pfam" id="PF00294">
    <property type="entry name" value="PfkB"/>
    <property type="match status" value="1"/>
</dbReference>
<evidence type="ECO:0000313" key="8">
    <source>
        <dbReference type="EMBL" id="VFP78732.1"/>
    </source>
</evidence>
<dbReference type="FunFam" id="3.40.1190.20:FF:000001">
    <property type="entry name" value="Phosphofructokinase"/>
    <property type="match status" value="1"/>
</dbReference>
<dbReference type="InterPro" id="IPR017583">
    <property type="entry name" value="Tagatose/fructose_Pkinase"/>
</dbReference>
<name>A0A451CZE8_9GAMM</name>
<dbReference type="GO" id="GO:0005829">
    <property type="term" value="C:cytosol"/>
    <property type="evidence" value="ECO:0007669"/>
    <property type="project" value="TreeGrafter"/>
</dbReference>
<dbReference type="NCBIfam" id="NF007068">
    <property type="entry name" value="PRK09513.1"/>
    <property type="match status" value="1"/>
</dbReference>
<dbReference type="SUPFAM" id="SSF53613">
    <property type="entry name" value="Ribokinase-like"/>
    <property type="match status" value="1"/>
</dbReference>
<proteinExistence type="inferred from homology"/>
<evidence type="ECO:0000256" key="6">
    <source>
        <dbReference type="PIRNR" id="PIRNR000535"/>
    </source>
</evidence>
<dbReference type="GO" id="GO:0005524">
    <property type="term" value="F:ATP binding"/>
    <property type="evidence" value="ECO:0007669"/>
    <property type="project" value="UniProtKB-KW"/>
</dbReference>
<dbReference type="RefSeq" id="WP_157992039.1">
    <property type="nucleotide sequence ID" value="NZ_LR217698.1"/>
</dbReference>
<dbReference type="InterPro" id="IPR029056">
    <property type="entry name" value="Ribokinase-like"/>
</dbReference>
<organism evidence="8 9">
    <name type="scientific">Candidatus Erwinia haradaeae</name>
    <dbReference type="NCBI Taxonomy" id="1922217"/>
    <lineage>
        <taxon>Bacteria</taxon>
        <taxon>Pseudomonadati</taxon>
        <taxon>Pseudomonadota</taxon>
        <taxon>Gammaproteobacteria</taxon>
        <taxon>Enterobacterales</taxon>
        <taxon>Erwiniaceae</taxon>
        <taxon>Erwinia</taxon>
    </lineage>
</organism>
<sequence>MNKHVAIITFNPAYDLVGYTNKIHYGAINSLTTTGLHAAGKGINVAKILKYLDIDITVSGFLGKENKDGFQKLFTTMNFYNYFKLVEGRTRVNVKVTEKNSSLTEFNFSGFTVTQQDWENFSNDSLIWLKKFDILCISGSLPKGIRLSSFTQWMKKLNECCPFVIFDSSEETLVAGLEAHPWLIKPNYHELETLVGKKLPTIEDIVTSAKSIQKKGITNVVVSLGSQGAIWVTATEKWIAKPPLCHVVSAVGAGDAMVGGMIYGLCMNYSSEHTFRLATALSALTVSQGSVAISDRAELDTMMARIVLHPYQTMITGETQ</sequence>
<accession>A0A451CZE8</accession>
<evidence type="ECO:0000256" key="4">
    <source>
        <dbReference type="ARBA" id="ARBA00022777"/>
    </source>
</evidence>